<dbReference type="SUPFAM" id="SSF53756">
    <property type="entry name" value="UDP-Glycosyltransferase/glycogen phosphorylase"/>
    <property type="match status" value="1"/>
</dbReference>
<protein>
    <submittedName>
        <fullName evidence="3">Glycosyltransferase involved in cell wall bisynthesis</fullName>
    </submittedName>
</protein>
<keyword evidence="1 3" id="KW-0808">Transferase</keyword>
<dbReference type="EMBL" id="FNKP01000002">
    <property type="protein sequence ID" value="SDR22555.1"/>
    <property type="molecule type" value="Genomic_DNA"/>
</dbReference>
<evidence type="ECO:0000259" key="2">
    <source>
        <dbReference type="Pfam" id="PF00534"/>
    </source>
</evidence>
<dbReference type="AlphaFoldDB" id="A0A1H1HAN4"/>
<dbReference type="Proteomes" id="UP000183487">
    <property type="component" value="Unassembled WGS sequence"/>
</dbReference>
<evidence type="ECO:0000313" key="3">
    <source>
        <dbReference type="EMBL" id="SDR22555.1"/>
    </source>
</evidence>
<keyword evidence="4" id="KW-1185">Reference proteome</keyword>
<dbReference type="PANTHER" id="PTHR46401:SF2">
    <property type="entry name" value="GLYCOSYLTRANSFERASE WBBK-RELATED"/>
    <property type="match status" value="1"/>
</dbReference>
<gene>
    <name evidence="3" type="ORF">SAMN05443245_3701</name>
</gene>
<dbReference type="Gene3D" id="3.40.50.2000">
    <property type="entry name" value="Glycogen Phosphorylase B"/>
    <property type="match status" value="1"/>
</dbReference>
<dbReference type="RefSeq" id="WP_074767335.1">
    <property type="nucleotide sequence ID" value="NZ_FNKP01000002.1"/>
</dbReference>
<dbReference type="CDD" id="cd03809">
    <property type="entry name" value="GT4_MtfB-like"/>
    <property type="match status" value="1"/>
</dbReference>
<dbReference type="OrthoDB" id="433681at2"/>
<reference evidence="4" key="1">
    <citation type="submission" date="2016-10" db="EMBL/GenBank/DDBJ databases">
        <authorList>
            <person name="Varghese N."/>
        </authorList>
    </citation>
    <scope>NUCLEOTIDE SEQUENCE [LARGE SCALE GENOMIC DNA]</scope>
    <source>
        <strain evidence="4">GAS106B</strain>
    </source>
</reference>
<organism evidence="3 4">
    <name type="scientific">Paraburkholderia fungorum</name>
    <dbReference type="NCBI Taxonomy" id="134537"/>
    <lineage>
        <taxon>Bacteria</taxon>
        <taxon>Pseudomonadati</taxon>
        <taxon>Pseudomonadota</taxon>
        <taxon>Betaproteobacteria</taxon>
        <taxon>Burkholderiales</taxon>
        <taxon>Burkholderiaceae</taxon>
        <taxon>Paraburkholderia</taxon>
    </lineage>
</organism>
<dbReference type="PANTHER" id="PTHR46401">
    <property type="entry name" value="GLYCOSYLTRANSFERASE WBBK-RELATED"/>
    <property type="match status" value="1"/>
</dbReference>
<name>A0A1H1HAN4_9BURK</name>
<evidence type="ECO:0000256" key="1">
    <source>
        <dbReference type="ARBA" id="ARBA00022679"/>
    </source>
</evidence>
<sequence length="371" mass="41512">MSFAINGKFTSQPVTGVQRVAYELTRAMQMRALPGDDLEVLVPENVREPGSSLKRQRRFPWLRGTLWEQITLPIAARGKTLLNLCNTNPLFKRGQIVMVHDMAVYDVPFGFSRKFRLWYRICFWVLPRMQPVILTVSGYSKMRICHHLKVDESRVTVVNPGADHLDRVVSDSAVIGRLGLVKDAYCVIVGSLDPRKNLQRVLEAIDKLEHLSEVKFVIVGGKNSRIFNSEETKQSARAGQVLWAGFVSDGELKSLYENAACLVFPSLYEGFGLPPLEAMYCGCPVIASSRTSIPEACGDAAMYCDASSADDIAEKLSLMMSDAEMRQHYRTKGVAHAREFRWDHSAQKVLEVLYGRAGDRLPELAPRASVS</sequence>
<evidence type="ECO:0000313" key="4">
    <source>
        <dbReference type="Proteomes" id="UP000183487"/>
    </source>
</evidence>
<accession>A0A1H1HAN4</accession>
<proteinExistence type="predicted"/>
<feature type="domain" description="Glycosyl transferase family 1" evidence="2">
    <location>
        <begin position="182"/>
        <end position="333"/>
    </location>
</feature>
<dbReference type="GO" id="GO:0009103">
    <property type="term" value="P:lipopolysaccharide biosynthetic process"/>
    <property type="evidence" value="ECO:0007669"/>
    <property type="project" value="TreeGrafter"/>
</dbReference>
<dbReference type="GO" id="GO:0016757">
    <property type="term" value="F:glycosyltransferase activity"/>
    <property type="evidence" value="ECO:0007669"/>
    <property type="project" value="InterPro"/>
</dbReference>
<dbReference type="InterPro" id="IPR001296">
    <property type="entry name" value="Glyco_trans_1"/>
</dbReference>
<dbReference type="Pfam" id="PF00534">
    <property type="entry name" value="Glycos_transf_1"/>
    <property type="match status" value="1"/>
</dbReference>